<dbReference type="Proteomes" id="UP000670092">
    <property type="component" value="Unassembled WGS sequence"/>
</dbReference>
<comment type="caution">
    <text evidence="1">The sequence shown here is derived from an EMBL/GenBank/DDBJ whole genome shotgun (WGS) entry which is preliminary data.</text>
</comment>
<name>A0A8H8CYU1_AJECA</name>
<evidence type="ECO:0000313" key="2">
    <source>
        <dbReference type="Proteomes" id="UP000670092"/>
    </source>
</evidence>
<protein>
    <submittedName>
        <fullName evidence="1">Uncharacterized protein</fullName>
    </submittedName>
</protein>
<proteinExistence type="predicted"/>
<dbReference type="AlphaFoldDB" id="A0A8H8CYU1"/>
<gene>
    <name evidence="1" type="ORF">I7I52_05107</name>
</gene>
<sequence>MAAIRKTFSSPLDHIKLLALTLSLVNLPWRVLNIVATYIMDGSVRHLPSSTLHGAPTVNPLHSSGRTTEIIWAWWRA</sequence>
<reference evidence="1 2" key="1">
    <citation type="submission" date="2021-01" db="EMBL/GenBank/DDBJ databases">
        <title>Chromosome-level genome assembly of a human fungal pathogen reveals clustering of transcriptionally co-regulated genes.</title>
        <authorList>
            <person name="Voorhies M."/>
            <person name="Cohen S."/>
            <person name="Shea T.P."/>
            <person name="Petrus S."/>
            <person name="Munoz J.F."/>
            <person name="Poplawski S."/>
            <person name="Goldman W.E."/>
            <person name="Michael T."/>
            <person name="Cuomo C.A."/>
            <person name="Sil A."/>
            <person name="Beyhan S."/>
        </authorList>
    </citation>
    <scope>NUCLEOTIDE SEQUENCE [LARGE SCALE GENOMIC DNA]</scope>
    <source>
        <strain evidence="1 2">G184AR</strain>
    </source>
</reference>
<dbReference type="EMBL" id="JAEVHI010000004">
    <property type="protein sequence ID" value="KAG5293703.1"/>
    <property type="molecule type" value="Genomic_DNA"/>
</dbReference>
<organism evidence="1 2">
    <name type="scientific">Ajellomyces capsulatus</name>
    <name type="common">Darling's disease fungus</name>
    <name type="synonym">Histoplasma capsulatum</name>
    <dbReference type="NCBI Taxonomy" id="5037"/>
    <lineage>
        <taxon>Eukaryota</taxon>
        <taxon>Fungi</taxon>
        <taxon>Dikarya</taxon>
        <taxon>Ascomycota</taxon>
        <taxon>Pezizomycotina</taxon>
        <taxon>Eurotiomycetes</taxon>
        <taxon>Eurotiomycetidae</taxon>
        <taxon>Onygenales</taxon>
        <taxon>Ajellomycetaceae</taxon>
        <taxon>Histoplasma</taxon>
    </lineage>
</organism>
<dbReference type="VEuPathDB" id="FungiDB:I7I52_05107"/>
<evidence type="ECO:0000313" key="1">
    <source>
        <dbReference type="EMBL" id="KAG5293703.1"/>
    </source>
</evidence>
<accession>A0A8H8CYU1</accession>